<evidence type="ECO:0000256" key="4">
    <source>
        <dbReference type="ARBA" id="ARBA00022892"/>
    </source>
</evidence>
<comment type="subunit">
    <text evidence="7">Part of the multisubunit transport protein particle (TRAPP) complex.</text>
</comment>
<dbReference type="AlphaFoldDB" id="A0A9P8PIV5"/>
<sequence length="170" mass="18562">MVIHSLYIINKAGGLIYQTDFTPGLNKLTANEYLVLAGTIHGVFAIASKLTPTALKLSTPSSLSSQSSSLSQTSSHGSKNSGLRCIETDKFSIFIYQTLTGVKFMLITSGPTSKDINDLNYSSDVAEGLLKNIYAIYSDYVMKNPFYSLDMPIRVDLFDTKVRELVKGTA</sequence>
<evidence type="ECO:0000256" key="6">
    <source>
        <dbReference type="ARBA" id="ARBA00038179"/>
    </source>
</evidence>
<evidence type="ECO:0000256" key="3">
    <source>
        <dbReference type="ARBA" id="ARBA00022824"/>
    </source>
</evidence>
<gene>
    <name evidence="9" type="ORF">WICMUC_003989</name>
</gene>
<dbReference type="InterPro" id="IPR011012">
    <property type="entry name" value="Longin-like_dom_sf"/>
</dbReference>
<evidence type="ECO:0000256" key="1">
    <source>
        <dbReference type="ARBA" id="ARBA00004555"/>
    </source>
</evidence>
<dbReference type="CDD" id="cd14856">
    <property type="entry name" value="TRAPPC4_synbindin"/>
    <property type="match status" value="1"/>
</dbReference>
<feature type="region of interest" description="Disordered" evidence="8">
    <location>
        <begin position="60"/>
        <end position="81"/>
    </location>
</feature>
<evidence type="ECO:0000313" key="9">
    <source>
        <dbReference type="EMBL" id="KAH3672902.1"/>
    </source>
</evidence>
<dbReference type="Proteomes" id="UP000769528">
    <property type="component" value="Unassembled WGS sequence"/>
</dbReference>
<keyword evidence="10" id="KW-1185">Reference proteome</keyword>
<protein>
    <recommendedName>
        <fullName evidence="7">Trafficking protein particle complex subunit</fullName>
    </recommendedName>
</protein>
<proteinExistence type="inferred from homology"/>
<evidence type="ECO:0000256" key="8">
    <source>
        <dbReference type="SAM" id="MobiDB-lite"/>
    </source>
</evidence>
<keyword evidence="5 7" id="KW-0333">Golgi apparatus</keyword>
<evidence type="ECO:0000313" key="10">
    <source>
        <dbReference type="Proteomes" id="UP000769528"/>
    </source>
</evidence>
<dbReference type="Gene3D" id="3.30.450.70">
    <property type="match status" value="1"/>
</dbReference>
<dbReference type="InterPro" id="IPR007233">
    <property type="entry name" value="TRAPPC"/>
</dbReference>
<comment type="similarity">
    <text evidence="6">Belongs to the TRAPP small subunits family. TRAPPC4 subfamily.</text>
</comment>
<feature type="compositionally biased region" description="Low complexity" evidence="8">
    <location>
        <begin position="60"/>
        <end position="75"/>
    </location>
</feature>
<reference evidence="9" key="2">
    <citation type="submission" date="2021-01" db="EMBL/GenBank/DDBJ databases">
        <authorList>
            <person name="Schikora-Tamarit M.A."/>
        </authorList>
    </citation>
    <scope>NUCLEOTIDE SEQUENCE</scope>
    <source>
        <strain evidence="9">CBS6341</strain>
    </source>
</reference>
<dbReference type="GO" id="GO:0005794">
    <property type="term" value="C:Golgi apparatus"/>
    <property type="evidence" value="ECO:0007669"/>
    <property type="project" value="UniProtKB-SubCell"/>
</dbReference>
<dbReference type="GO" id="GO:0005783">
    <property type="term" value="C:endoplasmic reticulum"/>
    <property type="evidence" value="ECO:0007669"/>
    <property type="project" value="UniProtKB-SubCell"/>
</dbReference>
<comment type="caution">
    <text evidence="9">The sequence shown here is derived from an EMBL/GenBank/DDBJ whole genome shotgun (WGS) entry which is preliminary data.</text>
</comment>
<keyword evidence="2 7" id="KW-0813">Transport</keyword>
<dbReference type="EMBL" id="JAEUBF010001103">
    <property type="protein sequence ID" value="KAH3672902.1"/>
    <property type="molecule type" value="Genomic_DNA"/>
</dbReference>
<comment type="subcellular location">
    <subcellularLocation>
        <location evidence="7">Endoplasmic reticulum</location>
    </subcellularLocation>
    <subcellularLocation>
        <location evidence="7">Golgi apparatus</location>
        <location evidence="7">cis-Golgi network</location>
    </subcellularLocation>
    <subcellularLocation>
        <location evidence="1">Golgi apparatus</location>
    </subcellularLocation>
</comment>
<dbReference type="SUPFAM" id="SSF64356">
    <property type="entry name" value="SNARE-like"/>
    <property type="match status" value="1"/>
</dbReference>
<dbReference type="PANTHER" id="PTHR23249">
    <property type="entry name" value="TRAFFICKING PROTEIN PARTICLE COMPLEX SUBUNIT"/>
    <property type="match status" value="1"/>
</dbReference>
<keyword evidence="4 7" id="KW-0931">ER-Golgi transport</keyword>
<dbReference type="SMART" id="SM01399">
    <property type="entry name" value="Sybindin"/>
    <property type="match status" value="1"/>
</dbReference>
<dbReference type="GO" id="GO:0006888">
    <property type="term" value="P:endoplasmic reticulum to Golgi vesicle-mediated transport"/>
    <property type="evidence" value="ECO:0007669"/>
    <property type="project" value="UniProtKB-UniRule"/>
</dbReference>
<name>A0A9P8PIV5_9ASCO</name>
<evidence type="ECO:0000256" key="7">
    <source>
        <dbReference type="RuleBase" id="RU366065"/>
    </source>
</evidence>
<accession>A0A9P8PIV5</accession>
<keyword evidence="3 7" id="KW-0256">Endoplasmic reticulum</keyword>
<dbReference type="FunFam" id="3.30.450.70:FF:000010">
    <property type="entry name" value="TRAPP subunit"/>
    <property type="match status" value="1"/>
</dbReference>
<organism evidence="9 10">
    <name type="scientific">Wickerhamomyces mucosus</name>
    <dbReference type="NCBI Taxonomy" id="1378264"/>
    <lineage>
        <taxon>Eukaryota</taxon>
        <taxon>Fungi</taxon>
        <taxon>Dikarya</taxon>
        <taxon>Ascomycota</taxon>
        <taxon>Saccharomycotina</taxon>
        <taxon>Saccharomycetes</taxon>
        <taxon>Phaffomycetales</taxon>
        <taxon>Wickerhamomycetaceae</taxon>
        <taxon>Wickerhamomyces</taxon>
    </lineage>
</organism>
<dbReference type="Pfam" id="PF04099">
    <property type="entry name" value="Sybindin"/>
    <property type="match status" value="1"/>
</dbReference>
<reference evidence="9" key="1">
    <citation type="journal article" date="2021" name="Open Biol.">
        <title>Shared evolutionary footprints suggest mitochondrial oxidative damage underlies multiple complex I losses in fungi.</title>
        <authorList>
            <person name="Schikora-Tamarit M.A."/>
            <person name="Marcet-Houben M."/>
            <person name="Nosek J."/>
            <person name="Gabaldon T."/>
        </authorList>
    </citation>
    <scope>NUCLEOTIDE SEQUENCE</scope>
    <source>
        <strain evidence="9">CBS6341</strain>
    </source>
</reference>
<dbReference type="OrthoDB" id="246406at2759"/>
<dbReference type="GO" id="GO:0030008">
    <property type="term" value="C:TRAPP complex"/>
    <property type="evidence" value="ECO:0007669"/>
    <property type="project" value="UniProtKB-UniRule"/>
</dbReference>
<evidence type="ECO:0000256" key="5">
    <source>
        <dbReference type="ARBA" id="ARBA00023034"/>
    </source>
</evidence>
<evidence type="ECO:0000256" key="2">
    <source>
        <dbReference type="ARBA" id="ARBA00022448"/>
    </source>
</evidence>
<dbReference type="PANTHER" id="PTHR23249:SF15">
    <property type="entry name" value="TRAFFICKING PROTEIN PARTICLE COMPLEX SUBUNIT 4"/>
    <property type="match status" value="1"/>
</dbReference>